<dbReference type="PANTHER" id="PTHR33499:SF11">
    <property type="entry name" value="NO APICAL MERISTEM-ASSOCIATED C-TERMINAL DOMAIN-CONTAINING PROTEIN"/>
    <property type="match status" value="1"/>
</dbReference>
<name>A0AAV6LQX7_9ERIC</name>
<dbReference type="EMBL" id="JACTNZ010000001">
    <property type="protein sequence ID" value="KAG5567124.1"/>
    <property type="molecule type" value="Genomic_DNA"/>
</dbReference>
<dbReference type="PANTHER" id="PTHR33499">
    <property type="entry name" value="OS12G0282400 PROTEIN-RELATED"/>
    <property type="match status" value="1"/>
</dbReference>
<reference evidence="2" key="1">
    <citation type="submission" date="2020-08" db="EMBL/GenBank/DDBJ databases">
        <title>Plant Genome Project.</title>
        <authorList>
            <person name="Zhang R.-G."/>
        </authorList>
    </citation>
    <scope>NUCLEOTIDE SEQUENCE</scope>
    <source>
        <strain evidence="2">WSP0</strain>
        <tissue evidence="2">Leaf</tissue>
    </source>
</reference>
<evidence type="ECO:0008006" key="4">
    <source>
        <dbReference type="Google" id="ProtNLM"/>
    </source>
</evidence>
<accession>A0AAV6LQX7</accession>
<dbReference type="AlphaFoldDB" id="A0AAV6LQX7"/>
<evidence type="ECO:0000256" key="1">
    <source>
        <dbReference type="SAM" id="MobiDB-lite"/>
    </source>
</evidence>
<sequence>MLQPNFLATHYKTHYERIRDEQVKRNNEVLESLGVMKIATSMMGSTQHQCANDNGKRGRADQVDDPDYMLSNDENGHGYNSESDDSFEHEDMEIPPGGLPAQSHTEPQSIVSYLLLMFHPFANGLFELVPAIRKHAAQLASRIGVEVRTHVIDVGVPRWKALYESVKGPILQRIMDKFDLQGDPIDVEKAVATQCGRRLSSHNFVLHKKYKKLKETRGEEYARNNPPVGVNPEQWTSLVTKKWTIPKWQERSGKNASNRFDFLPFSNAAFAAAFLPSFLPLCPWHLLSNITNSIMAVYGLQLTWSKTKHRCGSKSLPVRVAAAMHDNGGVVPAVTEMYKDTHFNKDTQQWISSESEVLYDKMVQVEIEHNAQEGAIPITQEELSVKGLKAKSGYVKGLGIRPSSSIRTVNREYVTHLEGKVQEQAEKIQEQAEGIEAANNKIEEQGKTLASVMAFLKQQGFTG</sequence>
<evidence type="ECO:0000313" key="2">
    <source>
        <dbReference type="EMBL" id="KAG5567124.1"/>
    </source>
</evidence>
<evidence type="ECO:0000313" key="3">
    <source>
        <dbReference type="Proteomes" id="UP000823749"/>
    </source>
</evidence>
<keyword evidence="3" id="KW-1185">Reference proteome</keyword>
<comment type="caution">
    <text evidence="2">The sequence shown here is derived from an EMBL/GenBank/DDBJ whole genome shotgun (WGS) entry which is preliminary data.</text>
</comment>
<organism evidence="2 3">
    <name type="scientific">Rhododendron griersonianum</name>
    <dbReference type="NCBI Taxonomy" id="479676"/>
    <lineage>
        <taxon>Eukaryota</taxon>
        <taxon>Viridiplantae</taxon>
        <taxon>Streptophyta</taxon>
        <taxon>Embryophyta</taxon>
        <taxon>Tracheophyta</taxon>
        <taxon>Spermatophyta</taxon>
        <taxon>Magnoliopsida</taxon>
        <taxon>eudicotyledons</taxon>
        <taxon>Gunneridae</taxon>
        <taxon>Pentapetalae</taxon>
        <taxon>asterids</taxon>
        <taxon>Ericales</taxon>
        <taxon>Ericaceae</taxon>
        <taxon>Ericoideae</taxon>
        <taxon>Rhodoreae</taxon>
        <taxon>Rhododendron</taxon>
    </lineage>
</organism>
<gene>
    <name evidence="2" type="ORF">RHGRI_002629</name>
</gene>
<feature type="compositionally biased region" description="Acidic residues" evidence="1">
    <location>
        <begin position="82"/>
        <end position="93"/>
    </location>
</feature>
<feature type="region of interest" description="Disordered" evidence="1">
    <location>
        <begin position="44"/>
        <end position="103"/>
    </location>
</feature>
<dbReference type="Proteomes" id="UP000823749">
    <property type="component" value="Chromosome 1"/>
</dbReference>
<protein>
    <recommendedName>
        <fullName evidence="4">Transposase</fullName>
    </recommendedName>
</protein>
<proteinExistence type="predicted"/>